<dbReference type="Gene3D" id="3.40.50.300">
    <property type="entry name" value="P-loop containing nucleotide triphosphate hydrolases"/>
    <property type="match status" value="1"/>
</dbReference>
<feature type="compositionally biased region" description="Acidic residues" evidence="8">
    <location>
        <begin position="536"/>
        <end position="555"/>
    </location>
</feature>
<evidence type="ECO:0000256" key="5">
    <source>
        <dbReference type="ARBA" id="ARBA00022840"/>
    </source>
</evidence>
<dbReference type="GO" id="GO:0000077">
    <property type="term" value="P:DNA damage checkpoint signaling"/>
    <property type="evidence" value="ECO:0007669"/>
    <property type="project" value="TreeGrafter"/>
</dbReference>
<dbReference type="SUPFAM" id="SSF52540">
    <property type="entry name" value="P-loop containing nucleoside triphosphate hydrolases"/>
    <property type="match status" value="1"/>
</dbReference>
<evidence type="ECO:0000256" key="7">
    <source>
        <dbReference type="ARBA" id="ARBA00023306"/>
    </source>
</evidence>
<dbReference type="OrthoDB" id="10265971at2759"/>
<evidence type="ECO:0000256" key="6">
    <source>
        <dbReference type="ARBA" id="ARBA00023242"/>
    </source>
</evidence>
<comment type="similarity">
    <text evidence="2">Belongs to the rad17/RAD24 family.</text>
</comment>
<gene>
    <name evidence="10" type="ORF">METBIDRAFT_47732</name>
</gene>
<dbReference type="Pfam" id="PF03215">
    <property type="entry name" value="Rad17"/>
    <property type="match status" value="1"/>
</dbReference>
<evidence type="ECO:0000256" key="2">
    <source>
        <dbReference type="ARBA" id="ARBA00006168"/>
    </source>
</evidence>
<sequence length="604" mass="68000">MVRRLEAFAHDHDDDSLSDEIDDVSLEYAEPKHVAKKPRPQDDPWVVKYQPQTVLKVSINPKKAREVRDIFVPMAENQSQCRLLILSGPSGSSKSTLAKCLAQETLGKTVPYSLGHVEYLDSSLDNVSQAHHFQEFMDGCRYLVGRNRCAVLIEDLPNVFHEETLTSLRHCLRDWIYTDPNTELPPVVLCLTEVEIIGDHGQRGFYNIDNCLTVETVLGRDLLNSGLASGLIRRVKFLPVAKTYIKKLLQGILASERILAGKMKHASDALTVLYESGDIRSLISNLEFMSRSSHGFQVSELMRESQITLFHAVGKVIHSSSKTRGETSNGEYSLDYESVKNVVDNYHNLGLLHLALLENYPIYNGLEFGLLLAANIVDSLSLNDTFSSPEAAHDFAIRATRNELGKVPVKSSRTLPMKFPRHFKLVKEENKVRREIGNYVRYLGGCSMLFSDVNLIDGHFLPQIKNSAKFRRTHGPKPFLYNRIGGSFRKIYADEDMPIMENEFELCTGVRDQFLEDIYATIQQQEDIQNQSGMDGESDAIEDSASDGDTDDDLDDALDEHILQMATQSMQIATQNTQRPKNPESDDDFLDDPELAILVSQGKL</sequence>
<dbReference type="RefSeq" id="XP_018709411.1">
    <property type="nucleotide sequence ID" value="XM_018858211.1"/>
</dbReference>
<dbReference type="Pfam" id="PF25812">
    <property type="entry name" value="RAD24_helical"/>
    <property type="match status" value="1"/>
</dbReference>
<comment type="caution">
    <text evidence="10">The sequence shown here is derived from an EMBL/GenBank/DDBJ whole genome shotgun (WGS) entry which is preliminary data.</text>
</comment>
<evidence type="ECO:0000313" key="11">
    <source>
        <dbReference type="Proteomes" id="UP000092555"/>
    </source>
</evidence>
<evidence type="ECO:0000259" key="9">
    <source>
        <dbReference type="Pfam" id="PF25812"/>
    </source>
</evidence>
<proteinExistence type="inferred from homology"/>
<evidence type="ECO:0000256" key="3">
    <source>
        <dbReference type="ARBA" id="ARBA00022741"/>
    </source>
</evidence>
<dbReference type="GO" id="GO:0003689">
    <property type="term" value="F:DNA clamp loader activity"/>
    <property type="evidence" value="ECO:0007669"/>
    <property type="project" value="TreeGrafter"/>
</dbReference>
<feature type="domain" description="Checkpoint protein RAD24-like helical bundle" evidence="9">
    <location>
        <begin position="304"/>
        <end position="428"/>
    </location>
</feature>
<feature type="region of interest" description="Disordered" evidence="8">
    <location>
        <begin position="567"/>
        <end position="592"/>
    </location>
</feature>
<dbReference type="GO" id="GO:0005524">
    <property type="term" value="F:ATP binding"/>
    <property type="evidence" value="ECO:0007669"/>
    <property type="project" value="UniProtKB-KW"/>
</dbReference>
<dbReference type="GeneID" id="30031187"/>
<keyword evidence="7" id="KW-0131">Cell cycle</keyword>
<accession>A0A1A0H1W1</accession>
<protein>
    <recommendedName>
        <fullName evidence="9">Checkpoint protein RAD24-like helical bundle domain-containing protein</fullName>
    </recommendedName>
</protein>
<dbReference type="GO" id="GO:0006281">
    <property type="term" value="P:DNA repair"/>
    <property type="evidence" value="ECO:0007669"/>
    <property type="project" value="InterPro"/>
</dbReference>
<dbReference type="Proteomes" id="UP000092555">
    <property type="component" value="Unassembled WGS sequence"/>
</dbReference>
<dbReference type="STRING" id="869754.A0A1A0H1W1"/>
<reference evidence="10 11" key="1">
    <citation type="submission" date="2016-05" db="EMBL/GenBank/DDBJ databases">
        <title>Comparative genomics of biotechnologically important yeasts.</title>
        <authorList>
            <consortium name="DOE Joint Genome Institute"/>
            <person name="Riley R."/>
            <person name="Haridas S."/>
            <person name="Wolfe K.H."/>
            <person name="Lopes M.R."/>
            <person name="Hittinger C.T."/>
            <person name="Goker M."/>
            <person name="Salamov A."/>
            <person name="Wisecaver J."/>
            <person name="Long T.M."/>
            <person name="Aerts A.L."/>
            <person name="Barry K."/>
            <person name="Choi C."/>
            <person name="Clum A."/>
            <person name="Coughlan A.Y."/>
            <person name="Deshpande S."/>
            <person name="Douglass A.P."/>
            <person name="Hanson S.J."/>
            <person name="Klenk H.-P."/>
            <person name="LaButti K."/>
            <person name="Lapidus A."/>
            <person name="Lindquist E."/>
            <person name="Lipzen A."/>
            <person name="Meier-kolthoff J.P."/>
            <person name="Ohm R.A."/>
            <person name="Otillar R.P."/>
            <person name="Pangilinan J."/>
            <person name="Peng Y."/>
            <person name="Rokas A."/>
            <person name="Rosa C.A."/>
            <person name="Scheuner C."/>
            <person name="Sibirny A.A."/>
            <person name="Slot J.C."/>
            <person name="Stielow J.B."/>
            <person name="Sun H."/>
            <person name="Kurtzman C.P."/>
            <person name="Blackwell M."/>
            <person name="Grigoriev I.V."/>
            <person name="Jeffries T.W."/>
        </authorList>
    </citation>
    <scope>NUCLEOTIDE SEQUENCE [LARGE SCALE GENOMIC DNA]</scope>
    <source>
        <strain evidence="10 11">NRRL YB-4993</strain>
    </source>
</reference>
<keyword evidence="5" id="KW-0067">ATP-binding</keyword>
<keyword evidence="6" id="KW-0539">Nucleus</keyword>
<dbReference type="GO" id="GO:0005634">
    <property type="term" value="C:nucleus"/>
    <property type="evidence" value="ECO:0007669"/>
    <property type="project" value="UniProtKB-SubCell"/>
</dbReference>
<keyword evidence="3" id="KW-0547">Nucleotide-binding</keyword>
<evidence type="ECO:0000256" key="1">
    <source>
        <dbReference type="ARBA" id="ARBA00004123"/>
    </source>
</evidence>
<feature type="region of interest" description="Disordered" evidence="8">
    <location>
        <begin position="527"/>
        <end position="555"/>
    </location>
</feature>
<dbReference type="EMBL" id="LXTC01000009">
    <property type="protein sequence ID" value="OBA18016.1"/>
    <property type="molecule type" value="Genomic_DNA"/>
</dbReference>
<keyword evidence="11" id="KW-1185">Reference proteome</keyword>
<dbReference type="AlphaFoldDB" id="A0A1A0H1W1"/>
<evidence type="ECO:0000256" key="8">
    <source>
        <dbReference type="SAM" id="MobiDB-lite"/>
    </source>
</evidence>
<dbReference type="GO" id="GO:0003682">
    <property type="term" value="F:chromatin binding"/>
    <property type="evidence" value="ECO:0007669"/>
    <property type="project" value="TreeGrafter"/>
</dbReference>
<dbReference type="GO" id="GO:0033314">
    <property type="term" value="P:mitotic DNA replication checkpoint signaling"/>
    <property type="evidence" value="ECO:0007669"/>
    <property type="project" value="TreeGrafter"/>
</dbReference>
<comment type="subcellular location">
    <subcellularLocation>
        <location evidence="1">Nucleus</location>
    </subcellularLocation>
</comment>
<evidence type="ECO:0000313" key="10">
    <source>
        <dbReference type="EMBL" id="OBA18016.1"/>
    </source>
</evidence>
<keyword evidence="4" id="KW-0227">DNA damage</keyword>
<dbReference type="InterPro" id="IPR057927">
    <property type="entry name" value="RAD24-like_helical"/>
</dbReference>
<dbReference type="PANTHER" id="PTHR12172:SF0">
    <property type="entry name" value="CELL CYCLE CHECKPOINT PROTEIN RAD17"/>
    <property type="match status" value="1"/>
</dbReference>
<dbReference type="InterPro" id="IPR004582">
    <property type="entry name" value="Checkpoint_prot_Rad17_Rad24"/>
</dbReference>
<dbReference type="PANTHER" id="PTHR12172">
    <property type="entry name" value="CELL CYCLE CHECKPOINT PROTEIN RAD17"/>
    <property type="match status" value="1"/>
</dbReference>
<name>A0A1A0H1W1_9ASCO</name>
<dbReference type="InterPro" id="IPR027417">
    <property type="entry name" value="P-loop_NTPase"/>
</dbReference>
<feature type="compositionally biased region" description="Polar residues" evidence="8">
    <location>
        <begin position="567"/>
        <end position="580"/>
    </location>
</feature>
<evidence type="ECO:0000256" key="4">
    <source>
        <dbReference type="ARBA" id="ARBA00022763"/>
    </source>
</evidence>
<organism evidence="10 11">
    <name type="scientific">Metschnikowia bicuspidata var. bicuspidata NRRL YB-4993</name>
    <dbReference type="NCBI Taxonomy" id="869754"/>
    <lineage>
        <taxon>Eukaryota</taxon>
        <taxon>Fungi</taxon>
        <taxon>Dikarya</taxon>
        <taxon>Ascomycota</taxon>
        <taxon>Saccharomycotina</taxon>
        <taxon>Pichiomycetes</taxon>
        <taxon>Metschnikowiaceae</taxon>
        <taxon>Metschnikowia</taxon>
    </lineage>
</organism>